<feature type="transmembrane region" description="Helical" evidence="1">
    <location>
        <begin position="52"/>
        <end position="78"/>
    </location>
</feature>
<gene>
    <name evidence="2" type="ORF">S01H4_37033</name>
</gene>
<evidence type="ECO:0000256" key="1">
    <source>
        <dbReference type="SAM" id="Phobius"/>
    </source>
</evidence>
<name>X1DKV5_9ZZZZ</name>
<keyword evidence="1" id="KW-1133">Transmembrane helix</keyword>
<reference evidence="2" key="1">
    <citation type="journal article" date="2014" name="Front. Microbiol.">
        <title>High frequency of phylogenetically diverse reductive dehalogenase-homologous genes in deep subseafloor sedimentary metagenomes.</title>
        <authorList>
            <person name="Kawai M."/>
            <person name="Futagami T."/>
            <person name="Toyoda A."/>
            <person name="Takaki Y."/>
            <person name="Nishi S."/>
            <person name="Hori S."/>
            <person name="Arai W."/>
            <person name="Tsubouchi T."/>
            <person name="Morono Y."/>
            <person name="Uchiyama I."/>
            <person name="Ito T."/>
            <person name="Fujiyama A."/>
            <person name="Inagaki F."/>
            <person name="Takami H."/>
        </authorList>
    </citation>
    <scope>NUCLEOTIDE SEQUENCE</scope>
    <source>
        <strain evidence="2">Expedition CK06-06</strain>
    </source>
</reference>
<dbReference type="EMBL" id="BART01019851">
    <property type="protein sequence ID" value="GAG97036.1"/>
    <property type="molecule type" value="Genomic_DNA"/>
</dbReference>
<keyword evidence="1" id="KW-0812">Transmembrane</keyword>
<comment type="caution">
    <text evidence="2">The sequence shown here is derived from an EMBL/GenBank/DDBJ whole genome shotgun (WGS) entry which is preliminary data.</text>
</comment>
<evidence type="ECO:0000313" key="2">
    <source>
        <dbReference type="EMBL" id="GAG97036.1"/>
    </source>
</evidence>
<sequence length="86" mass="9572">MPGFLIAVFYGFEKMNFKVPVLSEMGKNMLLLFILAFIFDVAIGLLDRSFLVANPIITMLLIGVLPIVIEAGIALLLARYDIKIKI</sequence>
<feature type="transmembrane region" description="Helical" evidence="1">
    <location>
        <begin position="28"/>
        <end position="46"/>
    </location>
</feature>
<keyword evidence="1" id="KW-0472">Membrane</keyword>
<accession>X1DKV5</accession>
<dbReference type="AlphaFoldDB" id="X1DKV5"/>
<organism evidence="2">
    <name type="scientific">marine sediment metagenome</name>
    <dbReference type="NCBI Taxonomy" id="412755"/>
    <lineage>
        <taxon>unclassified sequences</taxon>
        <taxon>metagenomes</taxon>
        <taxon>ecological metagenomes</taxon>
    </lineage>
</organism>
<protein>
    <submittedName>
        <fullName evidence="2">Uncharacterized protein</fullName>
    </submittedName>
</protein>
<proteinExistence type="predicted"/>